<feature type="region of interest" description="Disordered" evidence="1">
    <location>
        <begin position="142"/>
        <end position="164"/>
    </location>
</feature>
<dbReference type="AlphaFoldDB" id="M5FNQ8"/>
<dbReference type="RefSeq" id="XP_040624713.1">
    <property type="nucleotide sequence ID" value="XM_040775487.1"/>
</dbReference>
<organism evidence="2 3">
    <name type="scientific">Dacryopinax primogenitus (strain DJM 731)</name>
    <name type="common">Brown rot fungus</name>
    <dbReference type="NCBI Taxonomy" id="1858805"/>
    <lineage>
        <taxon>Eukaryota</taxon>
        <taxon>Fungi</taxon>
        <taxon>Dikarya</taxon>
        <taxon>Basidiomycota</taxon>
        <taxon>Agaricomycotina</taxon>
        <taxon>Dacrymycetes</taxon>
        <taxon>Dacrymycetales</taxon>
        <taxon>Dacrymycetaceae</taxon>
        <taxon>Dacryopinax</taxon>
    </lineage>
</organism>
<feature type="compositionally biased region" description="Polar residues" evidence="1">
    <location>
        <begin position="76"/>
        <end position="86"/>
    </location>
</feature>
<dbReference type="OMA" id="HKDAQRN"/>
<keyword evidence="3" id="KW-1185">Reference proteome</keyword>
<proteinExistence type="predicted"/>
<name>M5FNQ8_DACPD</name>
<evidence type="ECO:0000256" key="1">
    <source>
        <dbReference type="SAM" id="MobiDB-lite"/>
    </source>
</evidence>
<feature type="compositionally biased region" description="Polar residues" evidence="1">
    <location>
        <begin position="20"/>
        <end position="39"/>
    </location>
</feature>
<sequence>MSQNDTLLVAQGTDVYSGVRNPTSNPSDPLSENFVTDPTASKAGAGADPRIDYGETARRGMRVGQGVVEQRPGIIESTNIDPLNENSNKDDGWANVPPAGGKTTTSSLAQQAASYLPTTGQVQEFAQNAVNAAAGAGKFAYGHVTGDDQLKTEGRKEVKDNTGY</sequence>
<feature type="compositionally biased region" description="Basic and acidic residues" evidence="1">
    <location>
        <begin position="49"/>
        <end position="58"/>
    </location>
</feature>
<protein>
    <submittedName>
        <fullName evidence="2">Uncharacterized protein</fullName>
    </submittedName>
</protein>
<gene>
    <name evidence="2" type="ORF">DACRYDRAFT_58213</name>
</gene>
<reference evidence="2 3" key="1">
    <citation type="journal article" date="2012" name="Science">
        <title>The Paleozoic origin of enzymatic lignin decomposition reconstructed from 31 fungal genomes.</title>
        <authorList>
            <person name="Floudas D."/>
            <person name="Binder M."/>
            <person name="Riley R."/>
            <person name="Barry K."/>
            <person name="Blanchette R.A."/>
            <person name="Henrissat B."/>
            <person name="Martinez A.T."/>
            <person name="Otillar R."/>
            <person name="Spatafora J.W."/>
            <person name="Yadav J.S."/>
            <person name="Aerts A."/>
            <person name="Benoit I."/>
            <person name="Boyd A."/>
            <person name="Carlson A."/>
            <person name="Copeland A."/>
            <person name="Coutinho P.M."/>
            <person name="de Vries R.P."/>
            <person name="Ferreira P."/>
            <person name="Findley K."/>
            <person name="Foster B."/>
            <person name="Gaskell J."/>
            <person name="Glotzer D."/>
            <person name="Gorecki P."/>
            <person name="Heitman J."/>
            <person name="Hesse C."/>
            <person name="Hori C."/>
            <person name="Igarashi K."/>
            <person name="Jurgens J.A."/>
            <person name="Kallen N."/>
            <person name="Kersten P."/>
            <person name="Kohler A."/>
            <person name="Kuees U."/>
            <person name="Kumar T.K.A."/>
            <person name="Kuo A."/>
            <person name="LaButti K."/>
            <person name="Larrondo L.F."/>
            <person name="Lindquist E."/>
            <person name="Ling A."/>
            <person name="Lombard V."/>
            <person name="Lucas S."/>
            <person name="Lundell T."/>
            <person name="Martin R."/>
            <person name="McLaughlin D.J."/>
            <person name="Morgenstern I."/>
            <person name="Morin E."/>
            <person name="Murat C."/>
            <person name="Nagy L.G."/>
            <person name="Nolan M."/>
            <person name="Ohm R.A."/>
            <person name="Patyshakuliyeva A."/>
            <person name="Rokas A."/>
            <person name="Ruiz-Duenas F.J."/>
            <person name="Sabat G."/>
            <person name="Salamov A."/>
            <person name="Samejima M."/>
            <person name="Schmutz J."/>
            <person name="Slot J.C."/>
            <person name="St John F."/>
            <person name="Stenlid J."/>
            <person name="Sun H."/>
            <person name="Sun S."/>
            <person name="Syed K."/>
            <person name="Tsang A."/>
            <person name="Wiebenga A."/>
            <person name="Young D."/>
            <person name="Pisabarro A."/>
            <person name="Eastwood D.C."/>
            <person name="Martin F."/>
            <person name="Cullen D."/>
            <person name="Grigoriev I.V."/>
            <person name="Hibbett D.S."/>
        </authorList>
    </citation>
    <scope>NUCLEOTIDE SEQUENCE [LARGE SCALE GENOMIC DNA]</scope>
    <source>
        <strain evidence="2 3">DJM-731 SS1</strain>
    </source>
</reference>
<dbReference type="Proteomes" id="UP000030653">
    <property type="component" value="Unassembled WGS sequence"/>
</dbReference>
<dbReference type="GeneID" id="63690549"/>
<dbReference type="OrthoDB" id="2581931at2759"/>
<dbReference type="EMBL" id="JH795875">
    <property type="protein sequence ID" value="EJT97815.1"/>
    <property type="molecule type" value="Genomic_DNA"/>
</dbReference>
<evidence type="ECO:0000313" key="3">
    <source>
        <dbReference type="Proteomes" id="UP000030653"/>
    </source>
</evidence>
<dbReference type="HOGENOM" id="CLU_115058_0_0_1"/>
<accession>M5FNQ8</accession>
<evidence type="ECO:0000313" key="2">
    <source>
        <dbReference type="EMBL" id="EJT97815.1"/>
    </source>
</evidence>
<feature type="region of interest" description="Disordered" evidence="1">
    <location>
        <begin position="1"/>
        <end position="108"/>
    </location>
</feature>
<feature type="compositionally biased region" description="Basic and acidic residues" evidence="1">
    <location>
        <begin position="145"/>
        <end position="164"/>
    </location>
</feature>